<reference evidence="1" key="1">
    <citation type="submission" date="2022-08" db="EMBL/GenBank/DDBJ databases">
        <authorList>
            <person name="Gutierrez-Valencia J."/>
        </authorList>
    </citation>
    <scope>NUCLEOTIDE SEQUENCE</scope>
</reference>
<sequence>MMTTEAKRGDEEMIADLDLDGVKGTKTEIEFLLDFRWVCFLFVSNMDSVKWEASYRSSRSIKRSICGVWNGTLKIKNTTQIGPFNDLFLEPVIEVWKTKRLLFILK</sequence>
<comment type="caution">
    <text evidence="1">The sequence shown here is derived from an EMBL/GenBank/DDBJ whole genome shotgun (WGS) entry which is preliminary data.</text>
</comment>
<name>A0AAV0QD50_9ROSI</name>
<gene>
    <name evidence="1" type="ORF">LITE_LOCUS42642</name>
</gene>
<dbReference type="Proteomes" id="UP001154282">
    <property type="component" value="Unassembled WGS sequence"/>
</dbReference>
<dbReference type="EMBL" id="CAMGYJ010000009">
    <property type="protein sequence ID" value="CAI0542861.1"/>
    <property type="molecule type" value="Genomic_DNA"/>
</dbReference>
<evidence type="ECO:0000313" key="1">
    <source>
        <dbReference type="EMBL" id="CAI0542861.1"/>
    </source>
</evidence>
<proteinExistence type="predicted"/>
<protein>
    <submittedName>
        <fullName evidence="1">Uncharacterized protein</fullName>
    </submittedName>
</protein>
<dbReference type="AlphaFoldDB" id="A0AAV0QD50"/>
<evidence type="ECO:0000313" key="2">
    <source>
        <dbReference type="Proteomes" id="UP001154282"/>
    </source>
</evidence>
<organism evidence="1 2">
    <name type="scientific">Linum tenue</name>
    <dbReference type="NCBI Taxonomy" id="586396"/>
    <lineage>
        <taxon>Eukaryota</taxon>
        <taxon>Viridiplantae</taxon>
        <taxon>Streptophyta</taxon>
        <taxon>Embryophyta</taxon>
        <taxon>Tracheophyta</taxon>
        <taxon>Spermatophyta</taxon>
        <taxon>Magnoliopsida</taxon>
        <taxon>eudicotyledons</taxon>
        <taxon>Gunneridae</taxon>
        <taxon>Pentapetalae</taxon>
        <taxon>rosids</taxon>
        <taxon>fabids</taxon>
        <taxon>Malpighiales</taxon>
        <taxon>Linaceae</taxon>
        <taxon>Linum</taxon>
    </lineage>
</organism>
<keyword evidence="2" id="KW-1185">Reference proteome</keyword>
<accession>A0AAV0QD50</accession>